<dbReference type="RefSeq" id="WP_091623515.1">
    <property type="nucleotide sequence ID" value="NZ_FNZN01000004.1"/>
</dbReference>
<keyword evidence="5" id="KW-1185">Reference proteome</keyword>
<keyword evidence="2" id="KW-0472">Membrane</keyword>
<dbReference type="Gene3D" id="2.40.30.170">
    <property type="match status" value="1"/>
</dbReference>
<dbReference type="InterPro" id="IPR006143">
    <property type="entry name" value="RND_pump_MFP"/>
</dbReference>
<evidence type="ECO:0000259" key="3">
    <source>
        <dbReference type="Pfam" id="PF25917"/>
    </source>
</evidence>
<dbReference type="EMBL" id="FNZN01000004">
    <property type="protein sequence ID" value="SEL51555.1"/>
    <property type="molecule type" value="Genomic_DNA"/>
</dbReference>
<gene>
    <name evidence="4" type="ORF">SAMN04488008_10487</name>
</gene>
<accession>A0A1H7QVA0</accession>
<evidence type="ECO:0000313" key="5">
    <source>
        <dbReference type="Proteomes" id="UP000198990"/>
    </source>
</evidence>
<dbReference type="PANTHER" id="PTHR30469:SF33">
    <property type="entry name" value="SLR1207 PROTEIN"/>
    <property type="match status" value="1"/>
</dbReference>
<dbReference type="Pfam" id="PF25917">
    <property type="entry name" value="BSH_RND"/>
    <property type="match status" value="1"/>
</dbReference>
<feature type="domain" description="Multidrug resistance protein MdtA-like barrel-sandwich hybrid" evidence="3">
    <location>
        <begin position="61"/>
        <end position="200"/>
    </location>
</feature>
<keyword evidence="2" id="KW-0812">Transmembrane</keyword>
<dbReference type="Gene3D" id="1.10.287.470">
    <property type="entry name" value="Helix hairpin bin"/>
    <property type="match status" value="1"/>
</dbReference>
<dbReference type="Proteomes" id="UP000198990">
    <property type="component" value="Unassembled WGS sequence"/>
</dbReference>
<dbReference type="Gene3D" id="2.40.420.20">
    <property type="match status" value="1"/>
</dbReference>
<evidence type="ECO:0000256" key="1">
    <source>
        <dbReference type="ARBA" id="ARBA00009477"/>
    </source>
</evidence>
<evidence type="ECO:0000256" key="2">
    <source>
        <dbReference type="SAM" id="Phobius"/>
    </source>
</evidence>
<name>A0A1H7QVA0_9FLAO</name>
<protein>
    <submittedName>
        <fullName evidence="4">HlyD family secretion protein</fullName>
    </submittedName>
</protein>
<dbReference type="STRING" id="228957.SAMN04488008_10487"/>
<dbReference type="GO" id="GO:0015562">
    <property type="term" value="F:efflux transmembrane transporter activity"/>
    <property type="evidence" value="ECO:0007669"/>
    <property type="project" value="TreeGrafter"/>
</dbReference>
<reference evidence="5" key="1">
    <citation type="submission" date="2016-10" db="EMBL/GenBank/DDBJ databases">
        <authorList>
            <person name="Varghese N."/>
            <person name="Submissions S."/>
        </authorList>
    </citation>
    <scope>NUCLEOTIDE SEQUENCE [LARGE SCALE GENOMIC DNA]</scope>
    <source>
        <strain evidence="5">DSM 16471</strain>
    </source>
</reference>
<dbReference type="AlphaFoldDB" id="A0A1H7QVA0"/>
<dbReference type="Gene3D" id="2.40.50.100">
    <property type="match status" value="1"/>
</dbReference>
<organism evidence="4 5">
    <name type="scientific">Maribacter orientalis</name>
    <dbReference type="NCBI Taxonomy" id="228957"/>
    <lineage>
        <taxon>Bacteria</taxon>
        <taxon>Pseudomonadati</taxon>
        <taxon>Bacteroidota</taxon>
        <taxon>Flavobacteriia</taxon>
        <taxon>Flavobacteriales</taxon>
        <taxon>Flavobacteriaceae</taxon>
        <taxon>Maribacter</taxon>
    </lineage>
</organism>
<keyword evidence="2" id="KW-1133">Transmembrane helix</keyword>
<evidence type="ECO:0000313" key="4">
    <source>
        <dbReference type="EMBL" id="SEL51555.1"/>
    </source>
</evidence>
<dbReference type="InterPro" id="IPR058625">
    <property type="entry name" value="MdtA-like_BSH"/>
</dbReference>
<feature type="transmembrane region" description="Helical" evidence="2">
    <location>
        <begin position="7"/>
        <end position="25"/>
    </location>
</feature>
<dbReference type="OrthoDB" id="9809068at2"/>
<sequence>MNKYVKYGLLGVAVIGILAAVVYFLKKNSTPLKTYETEQVVKRDIVNKVVVTGKVIPQDEIEIKPQISGIIENVFLEEGSQVKAGDLIATIKVVPNEQTLNQAKGRVNNANIALGNTKIEYDRNKTLFDKGVISSQVYNTQKLSYDQAVQELQNAQADYQIIRVGSAGGSSSANTNIRATVTGTLLEIPVEVGDQVIQSNNFNDGTTIATIADMSKMIFEGEVDEAEVGKLKVGMPLEISMGALQDEKFYAKLKFIAPKGVEEEGAVQFKIEGDLVVSDSTNVRAGYSANAAIVLEEKKDVLSIKEALLQFDKETNKPYVEVETGENEFEKKELVLGVSDGIDVEIVSGIDENAKIKIWNKLEAKSEDNSPNED</sequence>
<dbReference type="SUPFAM" id="SSF111369">
    <property type="entry name" value="HlyD-like secretion proteins"/>
    <property type="match status" value="1"/>
</dbReference>
<comment type="similarity">
    <text evidence="1">Belongs to the membrane fusion protein (MFP) (TC 8.A.1) family.</text>
</comment>
<dbReference type="GO" id="GO:1990281">
    <property type="term" value="C:efflux pump complex"/>
    <property type="evidence" value="ECO:0007669"/>
    <property type="project" value="TreeGrafter"/>
</dbReference>
<dbReference type="NCBIfam" id="TIGR01730">
    <property type="entry name" value="RND_mfp"/>
    <property type="match status" value="1"/>
</dbReference>
<dbReference type="PANTHER" id="PTHR30469">
    <property type="entry name" value="MULTIDRUG RESISTANCE PROTEIN MDTA"/>
    <property type="match status" value="1"/>
</dbReference>
<proteinExistence type="inferred from homology"/>